<dbReference type="RefSeq" id="WP_182298340.1">
    <property type="nucleotide sequence ID" value="NZ_CP041969.1"/>
</dbReference>
<dbReference type="InterPro" id="IPR056823">
    <property type="entry name" value="TEN-like_YD-shell"/>
</dbReference>
<name>A0A7G5BZQ2_9BACL</name>
<gene>
    <name evidence="4" type="ORF">FPL14_15445</name>
</gene>
<evidence type="ECO:0000259" key="3">
    <source>
        <dbReference type="Pfam" id="PF25023"/>
    </source>
</evidence>
<evidence type="ECO:0000313" key="5">
    <source>
        <dbReference type="Proteomes" id="UP000515679"/>
    </source>
</evidence>
<dbReference type="PANTHER" id="PTHR32305:SF15">
    <property type="entry name" value="PROTEIN RHSA-RELATED"/>
    <property type="match status" value="1"/>
</dbReference>
<feature type="compositionally biased region" description="Polar residues" evidence="2">
    <location>
        <begin position="3183"/>
        <end position="3199"/>
    </location>
</feature>
<dbReference type="KEGG" id="cchl:FPL14_15445"/>
<dbReference type="Gene3D" id="3.90.930.1">
    <property type="match status" value="1"/>
</dbReference>
<keyword evidence="1" id="KW-0677">Repeat</keyword>
<dbReference type="PANTHER" id="PTHR32305">
    <property type="match status" value="1"/>
</dbReference>
<dbReference type="NCBIfam" id="TIGR01643">
    <property type="entry name" value="YD_repeat_2x"/>
    <property type="match status" value="14"/>
</dbReference>
<dbReference type="Pfam" id="PF25023">
    <property type="entry name" value="TEN_YD-shell"/>
    <property type="match status" value="1"/>
</dbReference>
<protein>
    <submittedName>
        <fullName evidence="4">RHS repeat protein</fullName>
    </submittedName>
</protein>
<dbReference type="NCBIfam" id="TIGR03696">
    <property type="entry name" value="Rhs_assc_core"/>
    <property type="match status" value="1"/>
</dbReference>
<evidence type="ECO:0000313" key="4">
    <source>
        <dbReference type="EMBL" id="QMV42436.1"/>
    </source>
</evidence>
<reference evidence="4 5" key="1">
    <citation type="submission" date="2019-07" db="EMBL/GenBank/DDBJ databases">
        <authorList>
            <person name="Kim J.K."/>
            <person name="Cheong H.-M."/>
            <person name="Choi Y."/>
            <person name="Hwang K.J."/>
            <person name="Lee S."/>
            <person name="Choi C."/>
        </authorList>
    </citation>
    <scope>NUCLEOTIDE SEQUENCE [LARGE SCALE GENOMIC DNA]</scope>
    <source>
        <strain evidence="4 5">KS 22</strain>
    </source>
</reference>
<dbReference type="InterPro" id="IPR022385">
    <property type="entry name" value="Rhs_assc_core"/>
</dbReference>
<feature type="region of interest" description="Disordered" evidence="2">
    <location>
        <begin position="3211"/>
        <end position="3237"/>
    </location>
</feature>
<dbReference type="Pfam" id="PF05593">
    <property type="entry name" value="RHS_repeat"/>
    <property type="match status" value="11"/>
</dbReference>
<dbReference type="EMBL" id="CP041969">
    <property type="protein sequence ID" value="QMV42436.1"/>
    <property type="molecule type" value="Genomic_DNA"/>
</dbReference>
<proteinExistence type="predicted"/>
<feature type="region of interest" description="Disordered" evidence="2">
    <location>
        <begin position="247"/>
        <end position="269"/>
    </location>
</feature>
<dbReference type="Gene3D" id="2.180.10.10">
    <property type="entry name" value="RHS repeat-associated core"/>
    <property type="match status" value="6"/>
</dbReference>
<feature type="domain" description="Teneurin-like YD-shell" evidence="3">
    <location>
        <begin position="2227"/>
        <end position="2374"/>
    </location>
</feature>
<keyword evidence="5" id="KW-1185">Reference proteome</keyword>
<dbReference type="InterPro" id="IPR006530">
    <property type="entry name" value="YD"/>
</dbReference>
<dbReference type="SUPFAM" id="SSF69304">
    <property type="entry name" value="Tricorn protease N-terminal domain"/>
    <property type="match status" value="1"/>
</dbReference>
<evidence type="ECO:0000256" key="2">
    <source>
        <dbReference type="SAM" id="MobiDB-lite"/>
    </source>
</evidence>
<dbReference type="InterPro" id="IPR031325">
    <property type="entry name" value="RHS_repeat"/>
</dbReference>
<sequence length="3259" mass="364411">MNNLVGPKQQYNTMLSPVYLQNNKSEEYISPQNGELTLTQSDYVLPGRNGLDLEIKRIYKNEVSNVQEMKVKYVNGAWVDYVSSDIKTSSFNEDRYNLGIGMRFSFPMIEVRQNSDGTSTDYLHTQSGDVYRLKADTLAGASVLLPEGQTIKDVVVRTSTAFSNGQNDGTSKFVMTEKEGKKTYFAADGRILGIVDRYGNTIKFEYTTLSYTIDGQTVNKRLISQITDTVDRVTTIEYKEDQSFTVGPTANNPYSASDSYKASQNPNNTDSGDLQGKFQVIVHLPGNKQIVYDKSAVLVSSSKHVMRTRLQRVFDTDNNVKYHYWYEQPDLGFTYTNGKNYAVYNRYENLVQIDYARTNRIKRYVYNTYTKRLNSGSMQYRKIFEANELVKKSYDPSKSDFIDRFITDVKDKAGYSYTNEPDGFGTPDYNAYNYDYLKDTYRYSSQIKQLNGASITYTYDGLQQLMTTENKGTDHSETITNERDEMKLVKKKQTVSVQMVNGQAQGTSMKKIENYRYDEYGNLTNYTGPEAARDAGGYPLDSMHTVVYTYAYDKFHILASKTWKKDKITTSQILYDIDNKGNVIKETKVNTGDAANWTTIDYQYDNYGNMTQKKQNAGGQSFITNYEYGIDANGKDTKGAYLTKKYAVVDGMPLANRYAYDFNMGIIIMEIDPNGNQTVYEYDALSRVVQATQPNGSLKKYVYQENPYVNMKIQYTDPNGTNFIYTYDILGNQLQAGLQVNGQMHPLTTYEYDAKGNKTKETDANGNSILYAYDSAYGLVRKTYMAKDTVDKGSIAVKYTIGSDSDTPLLVTITDQDGYAKKYYYDILNRLVKLEKTPDNSHFFASTYSYNYVGDLLSETDARGGVTRYEYDYQSRRIKKTDALGNETGYVYNALDQISRQTEPGGKITQTLYDAAGRKSEQRVRGNESADYTYTKYTYDAAGNTINVKQGQNLGGQDIVASDVSYAYDKMNRASDEYHKIDANRKSHIHYSYDPNGNKTQELRYADAGENEFLAYTYDYDYAGRVKEESGALKAAGNSNGEAVHGSYNKKYIYDDVGNLTEQHIDNGNGYDVTSYAYDYLNHVVEKKEPFTDSSHFKLTAYKYDKRGNQVSATMTVQGQTLTESKTYDGLGRQTSMIDPLGNMTRIVYDENGNPIKKIDPRYMSQSADQAPGIEYAYDALNRLVKTYVFDGSVRTVTDYKEYDGRGNLILEADGEGYNESDPARSIGKMYTYNVLDHKTSYISAQTAAGNRMNGTHTVTAAYTYDAIGKLVSQTDALGNQTTSTYYLNGMLKKTSYPDGKTDLYDYDLTGKIRAAKTDRAGNTTKAYSTVFGQPYRIEYPDGTSKSLEYSVKGELTESIDQAGNRTLYTYDPSGNVTAKREFIRTDGAYDIYKLTQHVYDEANRLIEQETFEDRKSLGGSSGTTVSSGDKVQYAYDKAGRLIQVSGPFGRETDYEYDRAGNRMTEKQKVSDSYMDVKRYAYDVKSRLISESTLVQTSGLEPQYLAGAKFDSEYSDRVLSTTSYIYYKNGLVKSKTDPRDSKTTFVYDADGKLTKQTDPLLAATEYRYDDNGNLTEQMNAKGVSTRYEYDGLNRLIRQIAPAADGSDATTRYFYDAMGNLIKQISPNQYDPAKDVADQALAMTGISYTYDSMNRLISTISPDEEGLSYIRYDANGRVQKTVDGLRYTGNMDASQGTVYEYDGLGQLVKQTDALGSVTLYAYDVLGRLISQIDANGNTTVYDYNPDGTLKSVSYADGSTISFGYDKLGRKTAETDQRGNTTTYAYNGLGKQRTVTDPYGNALESKTDLAGNLISQKDKRGSVTLFKYDANNRIIEKRMPLEFDASGNVVYAVEISLFDEVGNVVKQALTNSKDPSFIRETNYTYTDNNLVLTVSDNSGTYKKYAYDKNGNVVKKETLRDKDRYDVEEYTYDNQNRKIEDIRLANEQDIADAASLADITNLRNPAYPGRIRLITGYEYDLLGNKIKQIDPRAYAFATGDTANRGMYAVTYTYDALNRLDKAIRKQDGKDVYTQYTYDKLGNKSTVRNERGFVTTYAYDGMNRLITVTDPLNQSVTTHYDTAGNRIAVTNAKGDKMSFAYDNLNRLVATTDAYGTIINENVYDNNGNVIKKIDAKGYLSASQDAARYGWLYTYDLANRLIQSVDPELAAQNNPAFSKAVYRYNAAGEKTQETDALGNKTTFMYDEAGRLVQVTDPQGIAIRYGYDNAGNKLYMTDGRGKTTKYAYGAFGLLTQVTNADNKTIQYRYDLGLNLAVMTDRNGNHTRYTYDNRGLLLTKAVDETGDRISYTFDEKGNRASMTDASGTSSYSYDSNDKLLQVVKNDSVQLTYTYDVVGNVSTVTDQTGFATTYTYDKSSRMSAVVFDGKTVVYAYDPNGNRTSISYEGGVTESYTYDKNNQLLTLTNQAPGGSVISQYSYTYDNAGKQISKTDGLGKTSYLYDATGRILEVEAPGKTTIYTYDGAGNRQALNETYESNQLSGYVDPNTKQALPYRLMKSQYVYSNTNELLKLVETMYDGNNKEVLKKTTDYLYDNNGNQLRTKVSYVLPYNSGKRQVTDDSLFGDDVTSDISTLIESVSNTFDGFNRLVKAEKIKGGNRSTVTFVYDGNDLRTQKVSRSSKDNYATKVTNYIYDRQHVILETDDAGNTAVRYVHGINYIARIDASNKLSYYLFNGHGDVVQTVSEAGMVENQYDYDIFGNPTLTIEMYSASIRYAGEFFDAETGLYYLRARYYDPYIGRFISEDTYEGKINDPLSLNRYTYANNDPLMYIDPTGHAAMQLRDLAALTGSSVNWNQKTGIATVTLSPGVSVQFNTKDKKDQQKNGYSIQNGRIVLDNERFDTLMSQRHFQSDSSKQGVTVKIESKVDTAVGDNKLAGYASVTKTYYASKQQGQMFAANYDKEIPLGQERVKERVAVVDLTTHKSESIDLVSGKGLTKKRETLIKNIAAGSEGTVNRPQAALIALLLGQDDNAFSSHLEEKYSGSYVGKSIQQSNEAYLAANLASNDIMDSGKTDKNFGNALKKYYKHLYPEATDQDYQNYVKALSQAQSGEMVDVLNAFFSKEAVLYSGYLVQQKVTNQALAIQGLIEAALPLGFGIAKGIARFAPKGNPGVAGNSGLKMNLQTFGGKNAGNQGTGTVQGSGRLPNQGTVDAGVPGAPKVDAGKQGKHVSGHNNFDSNKSSWGNGQNGVELTQEAWVKGTPTSNSDKVRVWDAGKPVGPNGETGVRVHIDSKGNIHGYPVDPKQYLP</sequence>
<organism evidence="4 5">
    <name type="scientific">Cohnella cholangitidis</name>
    <dbReference type="NCBI Taxonomy" id="2598458"/>
    <lineage>
        <taxon>Bacteria</taxon>
        <taxon>Bacillati</taxon>
        <taxon>Bacillota</taxon>
        <taxon>Bacilli</taxon>
        <taxon>Bacillales</taxon>
        <taxon>Paenibacillaceae</taxon>
        <taxon>Cohnella</taxon>
    </lineage>
</organism>
<accession>A0A7G5BZQ2</accession>
<dbReference type="InterPro" id="IPR050708">
    <property type="entry name" value="T6SS_VgrG/RHS"/>
</dbReference>
<feature type="region of interest" description="Disordered" evidence="2">
    <location>
        <begin position="3174"/>
        <end position="3199"/>
    </location>
</feature>
<evidence type="ECO:0000256" key="1">
    <source>
        <dbReference type="ARBA" id="ARBA00022737"/>
    </source>
</evidence>
<dbReference type="Proteomes" id="UP000515679">
    <property type="component" value="Chromosome"/>
</dbReference>